<evidence type="ECO:0000313" key="2">
    <source>
        <dbReference type="EMBL" id="RMR12430.1"/>
    </source>
</evidence>
<dbReference type="Proteomes" id="UP000050266">
    <property type="component" value="Unassembled WGS sequence"/>
</dbReference>
<evidence type="ECO:0000313" key="1">
    <source>
        <dbReference type="EMBL" id="KPZ14043.1"/>
    </source>
</evidence>
<reference evidence="2 4" key="2">
    <citation type="submission" date="2018-08" db="EMBL/GenBank/DDBJ databases">
        <title>Recombination of ecologically and evolutionarily significant loci maintains genetic cohesion in the Pseudomonas syringae species complex.</title>
        <authorList>
            <person name="Dillon M."/>
            <person name="Thakur S."/>
            <person name="Almeida R.N.D."/>
            <person name="Weir B.S."/>
            <person name="Guttman D.S."/>
        </authorList>
    </citation>
    <scope>NUCLEOTIDE SEQUENCE [LARGE SCALE GENOMIC DNA]</scope>
    <source>
        <strain evidence="2 4">ICMP 5931</strain>
    </source>
</reference>
<accession>A0A0Q0EIS4</accession>
<gene>
    <name evidence="1" type="ORF">ALO41_03577</name>
    <name evidence="2" type="ORF">ALP90_00863</name>
</gene>
<protein>
    <submittedName>
        <fullName evidence="1">Uncharacterized protein</fullName>
    </submittedName>
</protein>
<dbReference type="AlphaFoldDB" id="A0A0Q0EIS4"/>
<name>A0A0Q0EIS4_PSEA0</name>
<evidence type="ECO:0000313" key="3">
    <source>
        <dbReference type="Proteomes" id="UP000050266"/>
    </source>
</evidence>
<reference evidence="1 3" key="1">
    <citation type="submission" date="2015-09" db="EMBL/GenBank/DDBJ databases">
        <title>Genome announcement of multiple Pseudomonas syringae strains.</title>
        <authorList>
            <person name="Thakur S."/>
            <person name="Wang P.W."/>
            <person name="Gong Y."/>
            <person name="Weir B.S."/>
            <person name="Guttman D.S."/>
        </authorList>
    </citation>
    <scope>NUCLEOTIDE SEQUENCE [LARGE SCALE GENOMIC DNA]</scope>
    <source>
        <strain evidence="1 3">ICMP3962</strain>
    </source>
</reference>
<evidence type="ECO:0000313" key="4">
    <source>
        <dbReference type="Proteomes" id="UP000271097"/>
    </source>
</evidence>
<proteinExistence type="predicted"/>
<dbReference type="EMBL" id="RBRS01000344">
    <property type="protein sequence ID" value="RMR12430.1"/>
    <property type="molecule type" value="Genomic_DNA"/>
</dbReference>
<comment type="caution">
    <text evidence="1">The sequence shown here is derived from an EMBL/GenBank/DDBJ whole genome shotgun (WGS) entry which is preliminary data.</text>
</comment>
<dbReference type="Proteomes" id="UP000271097">
    <property type="component" value="Unassembled WGS sequence"/>
</dbReference>
<dbReference type="EMBL" id="LJRQ01000156">
    <property type="protein sequence ID" value="KPZ14043.1"/>
    <property type="molecule type" value="Genomic_DNA"/>
</dbReference>
<dbReference type="PATRIC" id="fig|251720.4.peg.5021"/>
<organism evidence="1 3">
    <name type="scientific">Pseudomonas amygdali pv. ulmi</name>
    <dbReference type="NCBI Taxonomy" id="251720"/>
    <lineage>
        <taxon>Bacteria</taxon>
        <taxon>Pseudomonadati</taxon>
        <taxon>Pseudomonadota</taxon>
        <taxon>Gammaproteobacteria</taxon>
        <taxon>Pseudomonadales</taxon>
        <taxon>Pseudomonadaceae</taxon>
        <taxon>Pseudomonas</taxon>
        <taxon>Pseudomonas amygdali</taxon>
    </lineage>
</organism>
<sequence>MGKKLLGFHDLLKISFVHASHQRCVGLQAIRSASLQAKIAPVVVKAAVTCELSHAA</sequence>